<dbReference type="AlphaFoldDB" id="A0A383AGF7"/>
<feature type="non-terminal residue" evidence="2">
    <location>
        <position position="111"/>
    </location>
</feature>
<sequence length="111" mass="12501">MGPRVGADRLLYERRVIAPYTGRIGWRSLFNIAWCVSGWVLVVSLELTGKIPLWLGMILAAVFLQACYMPMHESVHKTLSGGRRSLVWVDRTVGALSGWLLCESFKAHRIT</sequence>
<keyword evidence="1" id="KW-1133">Transmembrane helix</keyword>
<keyword evidence="1" id="KW-0812">Transmembrane</keyword>
<evidence type="ECO:0008006" key="3">
    <source>
        <dbReference type="Google" id="ProtNLM"/>
    </source>
</evidence>
<evidence type="ECO:0000256" key="1">
    <source>
        <dbReference type="SAM" id="Phobius"/>
    </source>
</evidence>
<evidence type="ECO:0000313" key="2">
    <source>
        <dbReference type="EMBL" id="SVE06812.1"/>
    </source>
</evidence>
<reference evidence="2" key="1">
    <citation type="submission" date="2018-05" db="EMBL/GenBank/DDBJ databases">
        <authorList>
            <person name="Lanie J.A."/>
            <person name="Ng W.-L."/>
            <person name="Kazmierczak K.M."/>
            <person name="Andrzejewski T.M."/>
            <person name="Davidsen T.M."/>
            <person name="Wayne K.J."/>
            <person name="Tettelin H."/>
            <person name="Glass J.I."/>
            <person name="Rusch D."/>
            <person name="Podicherti R."/>
            <person name="Tsui H.-C.T."/>
            <person name="Winkler M.E."/>
        </authorList>
    </citation>
    <scope>NUCLEOTIDE SEQUENCE</scope>
</reference>
<gene>
    <name evidence="2" type="ORF">METZ01_LOCUS459666</name>
</gene>
<feature type="transmembrane region" description="Helical" evidence="1">
    <location>
        <begin position="51"/>
        <end position="69"/>
    </location>
</feature>
<accession>A0A383AGF7</accession>
<proteinExistence type="predicted"/>
<organism evidence="2">
    <name type="scientific">marine metagenome</name>
    <dbReference type="NCBI Taxonomy" id="408172"/>
    <lineage>
        <taxon>unclassified sequences</taxon>
        <taxon>metagenomes</taxon>
        <taxon>ecological metagenomes</taxon>
    </lineage>
</organism>
<feature type="transmembrane region" description="Helical" evidence="1">
    <location>
        <begin position="24"/>
        <end position="45"/>
    </location>
</feature>
<protein>
    <recommendedName>
        <fullName evidence="3">Fatty acid desaturase domain-containing protein</fullName>
    </recommendedName>
</protein>
<dbReference type="EMBL" id="UINC01191927">
    <property type="protein sequence ID" value="SVE06812.1"/>
    <property type="molecule type" value="Genomic_DNA"/>
</dbReference>
<keyword evidence="1" id="KW-0472">Membrane</keyword>
<name>A0A383AGF7_9ZZZZ</name>